<feature type="region of interest" description="Disordered" evidence="1">
    <location>
        <begin position="276"/>
        <end position="318"/>
    </location>
</feature>
<reference evidence="2 3" key="1">
    <citation type="journal article" date="2020" name="ISME J.">
        <title>Uncovering the hidden diversity of litter-decomposition mechanisms in mushroom-forming fungi.</title>
        <authorList>
            <person name="Floudas D."/>
            <person name="Bentzer J."/>
            <person name="Ahren D."/>
            <person name="Johansson T."/>
            <person name="Persson P."/>
            <person name="Tunlid A."/>
        </authorList>
    </citation>
    <scope>NUCLEOTIDE SEQUENCE [LARGE SCALE GENOMIC DNA]</scope>
    <source>
        <strain evidence="2 3">CBS 175.51</strain>
    </source>
</reference>
<dbReference type="EMBL" id="JAACJK010000173">
    <property type="protein sequence ID" value="KAF5319837.1"/>
    <property type="molecule type" value="Genomic_DNA"/>
</dbReference>
<feature type="region of interest" description="Disordered" evidence="1">
    <location>
        <begin position="223"/>
        <end position="244"/>
    </location>
</feature>
<organism evidence="2 3">
    <name type="scientific">Ephemerocybe angulata</name>
    <dbReference type="NCBI Taxonomy" id="980116"/>
    <lineage>
        <taxon>Eukaryota</taxon>
        <taxon>Fungi</taxon>
        <taxon>Dikarya</taxon>
        <taxon>Basidiomycota</taxon>
        <taxon>Agaricomycotina</taxon>
        <taxon>Agaricomycetes</taxon>
        <taxon>Agaricomycetidae</taxon>
        <taxon>Agaricales</taxon>
        <taxon>Agaricineae</taxon>
        <taxon>Psathyrellaceae</taxon>
        <taxon>Ephemerocybe</taxon>
    </lineage>
</organism>
<dbReference type="Proteomes" id="UP000541558">
    <property type="component" value="Unassembled WGS sequence"/>
</dbReference>
<dbReference type="OrthoDB" id="3061040at2759"/>
<proteinExistence type="predicted"/>
<accession>A0A8H5BCT8</accession>
<dbReference type="AlphaFoldDB" id="A0A8H5BCT8"/>
<keyword evidence="3" id="KW-1185">Reference proteome</keyword>
<gene>
    <name evidence="2" type="ORF">D9611_012829</name>
</gene>
<sequence length="318" mass="34916">MTKGGEETQPPIKIKITRHRGVSAHFSGTKLSRSAGNWNSWDQAVAIYFRTQTLLGYLRGTIPCPDASDEEGYANWMHNNDIAAGEILTALDVDEHGYVDADNDTCAAIYNKMKARHANEGPIKQINLISDALSSRINKSDKDIVGKVQKICTNIRDAFQMGSITQDLLTSTALLYAISDDFPHLRTMIVRDLSEPRAVSTDPHEYLPAIRNLIEREATLKRDLDSRGSNSDSAMVAQGNRGGKTRPTVVCDNCRGQFHIKKYCIRPGGDMEGQTLEASKAKKQADYAARNGGGKQKVPVPSLPHPNSLDSPLPTLLN</sequence>
<evidence type="ECO:0000313" key="2">
    <source>
        <dbReference type="EMBL" id="KAF5319837.1"/>
    </source>
</evidence>
<name>A0A8H5BCT8_9AGAR</name>
<protein>
    <submittedName>
        <fullName evidence="2">Uncharacterized protein</fullName>
    </submittedName>
</protein>
<evidence type="ECO:0000313" key="3">
    <source>
        <dbReference type="Proteomes" id="UP000541558"/>
    </source>
</evidence>
<evidence type="ECO:0000256" key="1">
    <source>
        <dbReference type="SAM" id="MobiDB-lite"/>
    </source>
</evidence>
<comment type="caution">
    <text evidence="2">The sequence shown here is derived from an EMBL/GenBank/DDBJ whole genome shotgun (WGS) entry which is preliminary data.</text>
</comment>
<dbReference type="Pfam" id="PF14223">
    <property type="entry name" value="Retrotran_gag_2"/>
    <property type="match status" value="1"/>
</dbReference>